<dbReference type="Proteomes" id="UP000694892">
    <property type="component" value="Chromosome 9_10L"/>
</dbReference>
<reference evidence="2" key="1">
    <citation type="journal article" date="2016" name="Nature">
        <title>Genome evolution in the allotetraploid frog Xenopus laevis.</title>
        <authorList>
            <person name="Session A.M."/>
            <person name="Uno Y."/>
            <person name="Kwon T."/>
            <person name="Chapman J.A."/>
            <person name="Toyoda A."/>
            <person name="Takahashi S."/>
            <person name="Fukui A."/>
            <person name="Hikosaka A."/>
            <person name="Suzuki A."/>
            <person name="Kondo M."/>
            <person name="van Heeringen S.J."/>
            <person name="Quigley I."/>
            <person name="Heinz S."/>
            <person name="Ogino H."/>
            <person name="Ochi H."/>
            <person name="Hellsten U."/>
            <person name="Lyons J.B."/>
            <person name="Simakov O."/>
            <person name="Putnam N."/>
            <person name="Stites J."/>
            <person name="Kuroki Y."/>
            <person name="Tanaka T."/>
            <person name="Michiue T."/>
            <person name="Watanabe M."/>
            <person name="Bogdanovic O."/>
            <person name="Lister R."/>
            <person name="Georgiou G."/>
            <person name="Paranjpe S.S."/>
            <person name="van Kruijsbergen I."/>
            <person name="Shu S."/>
            <person name="Carlson J."/>
            <person name="Kinoshita T."/>
            <person name="Ohta Y."/>
            <person name="Mawaribuchi S."/>
            <person name="Jenkins J."/>
            <person name="Grimwood J."/>
            <person name="Schmutz J."/>
            <person name="Mitros T."/>
            <person name="Mozaffari S.V."/>
            <person name="Suzuki Y."/>
            <person name="Haramoto Y."/>
            <person name="Yamamoto T.S."/>
            <person name="Takagi C."/>
            <person name="Heald R."/>
            <person name="Miller K."/>
            <person name="Haudenschild C."/>
            <person name="Kitzman J."/>
            <person name="Nakayama T."/>
            <person name="Izutsu Y."/>
            <person name="Robert J."/>
            <person name="Fortriede J."/>
            <person name="Burns K."/>
            <person name="Lotay V."/>
            <person name="Karimi K."/>
            <person name="Yasuoka Y."/>
            <person name="Dichmann D.S."/>
            <person name="Flajnik M.F."/>
            <person name="Houston D.W."/>
            <person name="Shendure J."/>
            <person name="DuPasquier L."/>
            <person name="Vize P.D."/>
            <person name="Zorn A.M."/>
            <person name="Ito M."/>
            <person name="Marcotte E.M."/>
            <person name="Wallingford J.B."/>
            <person name="Ito Y."/>
            <person name="Asashima M."/>
            <person name="Ueno N."/>
            <person name="Matsuda Y."/>
            <person name="Veenstra G.J."/>
            <person name="Fujiyama A."/>
            <person name="Harland R.M."/>
            <person name="Taira M."/>
            <person name="Rokhsar D.S."/>
        </authorList>
    </citation>
    <scope>NUCLEOTIDE SEQUENCE [LARGE SCALE GENOMIC DNA]</scope>
    <source>
        <strain evidence="2">J</strain>
    </source>
</reference>
<dbReference type="AlphaFoldDB" id="A0A974BZ04"/>
<name>A0A974BZ04_XENLA</name>
<proteinExistence type="predicted"/>
<dbReference type="EMBL" id="CM004482">
    <property type="protein sequence ID" value="OCT63488.1"/>
    <property type="molecule type" value="Genomic_DNA"/>
</dbReference>
<evidence type="ECO:0000313" key="1">
    <source>
        <dbReference type="EMBL" id="OCT63488.1"/>
    </source>
</evidence>
<evidence type="ECO:0000313" key="2">
    <source>
        <dbReference type="Proteomes" id="UP000694892"/>
    </source>
</evidence>
<sequence length="120" mass="14042">MNYPAQFVLDCMHYGPWCRKITGSCHSSCKSPTFHSLRTVQNSSLKIQKYIQFMQSITSERTFTSDSSAWLQKRNQCMNQDKRKASNSFGGKRSTEQLHVTRNHRDIRIHHAVRKQSLHK</sequence>
<gene>
    <name evidence="1" type="ORF">XELAEV_18044587mg</name>
</gene>
<protein>
    <submittedName>
        <fullName evidence="1">Uncharacterized protein</fullName>
    </submittedName>
</protein>
<accession>A0A974BZ04</accession>
<organism evidence="1 2">
    <name type="scientific">Xenopus laevis</name>
    <name type="common">African clawed frog</name>
    <dbReference type="NCBI Taxonomy" id="8355"/>
    <lineage>
        <taxon>Eukaryota</taxon>
        <taxon>Metazoa</taxon>
        <taxon>Chordata</taxon>
        <taxon>Craniata</taxon>
        <taxon>Vertebrata</taxon>
        <taxon>Euteleostomi</taxon>
        <taxon>Amphibia</taxon>
        <taxon>Batrachia</taxon>
        <taxon>Anura</taxon>
        <taxon>Pipoidea</taxon>
        <taxon>Pipidae</taxon>
        <taxon>Xenopodinae</taxon>
        <taxon>Xenopus</taxon>
        <taxon>Xenopus</taxon>
    </lineage>
</organism>